<dbReference type="Proteomes" id="UP001549184">
    <property type="component" value="Unassembled WGS sequence"/>
</dbReference>
<name>A0ABV2JZU5_9GAMM</name>
<protein>
    <submittedName>
        <fullName evidence="1">Lysophospholipase L1-like esterase</fullName>
    </submittedName>
</protein>
<evidence type="ECO:0000313" key="2">
    <source>
        <dbReference type="Proteomes" id="UP001549184"/>
    </source>
</evidence>
<organism evidence="1 2">
    <name type="scientific">Dyella japonica</name>
    <dbReference type="NCBI Taxonomy" id="231455"/>
    <lineage>
        <taxon>Bacteria</taxon>
        <taxon>Pseudomonadati</taxon>
        <taxon>Pseudomonadota</taxon>
        <taxon>Gammaproteobacteria</taxon>
        <taxon>Lysobacterales</taxon>
        <taxon>Rhodanobacteraceae</taxon>
        <taxon>Dyella</taxon>
    </lineage>
</organism>
<dbReference type="RefSeq" id="WP_354015705.1">
    <property type="nucleotide sequence ID" value="NZ_JBEPMU010000006.1"/>
</dbReference>
<dbReference type="InterPro" id="IPR036514">
    <property type="entry name" value="SGNH_hydro_sf"/>
</dbReference>
<dbReference type="EMBL" id="JBEPMU010000006">
    <property type="protein sequence ID" value="MET3654350.1"/>
    <property type="molecule type" value="Genomic_DNA"/>
</dbReference>
<dbReference type="Gene3D" id="3.40.50.1110">
    <property type="entry name" value="SGNH hydrolase"/>
    <property type="match status" value="1"/>
</dbReference>
<keyword evidence="2" id="KW-1185">Reference proteome</keyword>
<accession>A0ABV2JZU5</accession>
<sequence>MGIGKNNFDQLSQYQKAVDDNPDVPRALCFGDSWFQYVPHPTDLNKQLARIFKNTLFLNEGVAGRDSAMWKIGLPRIKREIASYSFKAILLSNGGNDIVGNEMREFVKEADRPQSPGSFDWGVIPPQVMDHIRLSTFQCAIQYAIEDLAEVVQLRDLYSRDSIIFVHTYAYIWPSGDAFKLGPFKLGPWVKPYLDAVGVTDIKDQRVITCWLIDQFYRRLQILASQHPNVRVIDSRDALPDRRQWENEIHPTNTGFQRIAKDYWVPQLTGILK</sequence>
<gene>
    <name evidence="1" type="ORF">ABIC75_004088</name>
</gene>
<comment type="caution">
    <text evidence="1">The sequence shown here is derived from an EMBL/GenBank/DDBJ whole genome shotgun (WGS) entry which is preliminary data.</text>
</comment>
<dbReference type="SUPFAM" id="SSF52266">
    <property type="entry name" value="SGNH hydrolase"/>
    <property type="match status" value="1"/>
</dbReference>
<evidence type="ECO:0000313" key="1">
    <source>
        <dbReference type="EMBL" id="MET3654350.1"/>
    </source>
</evidence>
<proteinExistence type="predicted"/>
<reference evidence="1 2" key="1">
    <citation type="submission" date="2024-06" db="EMBL/GenBank/DDBJ databases">
        <title>Sorghum-associated microbial communities from plants grown in Nebraska, USA.</title>
        <authorList>
            <person name="Schachtman D."/>
        </authorList>
    </citation>
    <scope>NUCLEOTIDE SEQUENCE [LARGE SCALE GENOMIC DNA]</scope>
    <source>
        <strain evidence="1 2">1073</strain>
    </source>
</reference>